<dbReference type="EMBL" id="JBHMAG010000016">
    <property type="protein sequence ID" value="MFB9754868.1"/>
    <property type="molecule type" value="Genomic_DNA"/>
</dbReference>
<dbReference type="InterPro" id="IPR004843">
    <property type="entry name" value="Calcineurin-like_PHP"/>
</dbReference>
<evidence type="ECO:0000256" key="1">
    <source>
        <dbReference type="ARBA" id="ARBA00022729"/>
    </source>
</evidence>
<dbReference type="RefSeq" id="WP_344909852.1">
    <property type="nucleotide sequence ID" value="NZ_BAAAYO010000008.1"/>
</dbReference>
<dbReference type="Pfam" id="PF00149">
    <property type="entry name" value="Metallophos"/>
    <property type="match status" value="1"/>
</dbReference>
<dbReference type="InterPro" id="IPR029052">
    <property type="entry name" value="Metallo-depent_PP-like"/>
</dbReference>
<organism evidence="4 5">
    <name type="scientific">Paenibacillus hodogayensis</name>
    <dbReference type="NCBI Taxonomy" id="279208"/>
    <lineage>
        <taxon>Bacteria</taxon>
        <taxon>Bacillati</taxon>
        <taxon>Bacillota</taxon>
        <taxon>Bacilli</taxon>
        <taxon>Bacillales</taxon>
        <taxon>Paenibacillaceae</taxon>
        <taxon>Paenibacillus</taxon>
    </lineage>
</organism>
<dbReference type="CDD" id="cd00063">
    <property type="entry name" value="FN3"/>
    <property type="match status" value="1"/>
</dbReference>
<dbReference type="Pfam" id="PF16656">
    <property type="entry name" value="Pur_ac_phosph_N"/>
    <property type="match status" value="1"/>
</dbReference>
<name>A0ABV5W3G9_9BACL</name>
<keyword evidence="1" id="KW-0732">Signal</keyword>
<feature type="domain" description="Calcineurin-like phosphoesterase" evidence="2">
    <location>
        <begin position="134"/>
        <end position="311"/>
    </location>
</feature>
<reference evidence="4 5" key="1">
    <citation type="submission" date="2024-09" db="EMBL/GenBank/DDBJ databases">
        <authorList>
            <person name="Sun Q."/>
            <person name="Mori K."/>
        </authorList>
    </citation>
    <scope>NUCLEOTIDE SEQUENCE [LARGE SCALE GENOMIC DNA]</scope>
    <source>
        <strain evidence="4 5">JCM 12520</strain>
    </source>
</reference>
<dbReference type="SUPFAM" id="SSF49363">
    <property type="entry name" value="Purple acid phosphatase, N-terminal domain"/>
    <property type="match status" value="1"/>
</dbReference>
<protein>
    <submittedName>
        <fullName evidence="4">Fibronectin type III domain-containing protein</fullName>
    </submittedName>
</protein>
<dbReference type="InterPro" id="IPR008963">
    <property type="entry name" value="Purple_acid_Pase-like_N"/>
</dbReference>
<feature type="domain" description="Purple acid phosphatase N-terminal" evidence="3">
    <location>
        <begin position="21"/>
        <end position="121"/>
    </location>
</feature>
<comment type="caution">
    <text evidence="4">The sequence shown here is derived from an EMBL/GenBank/DDBJ whole genome shotgun (WGS) entry which is preliminary data.</text>
</comment>
<evidence type="ECO:0000259" key="3">
    <source>
        <dbReference type="Pfam" id="PF16656"/>
    </source>
</evidence>
<dbReference type="InterPro" id="IPR015914">
    <property type="entry name" value="PAPs_N"/>
</dbReference>
<dbReference type="Gene3D" id="3.60.21.10">
    <property type="match status" value="1"/>
</dbReference>
<keyword evidence="5" id="KW-1185">Reference proteome</keyword>
<proteinExistence type="predicted"/>
<dbReference type="InterPro" id="IPR003961">
    <property type="entry name" value="FN3_dom"/>
</dbReference>
<gene>
    <name evidence="4" type="ORF">ACFFNY_25120</name>
</gene>
<dbReference type="Gene3D" id="2.60.40.380">
    <property type="entry name" value="Purple acid phosphatase-like, N-terminal"/>
    <property type="match status" value="1"/>
</dbReference>
<evidence type="ECO:0000313" key="4">
    <source>
        <dbReference type="EMBL" id="MFB9754868.1"/>
    </source>
</evidence>
<dbReference type="Proteomes" id="UP001589619">
    <property type="component" value="Unassembled WGS sequence"/>
</dbReference>
<dbReference type="PANTHER" id="PTHR45867">
    <property type="entry name" value="PURPLE ACID PHOSPHATASE"/>
    <property type="match status" value="1"/>
</dbReference>
<dbReference type="PANTHER" id="PTHR45867:SF3">
    <property type="entry name" value="ACID PHOSPHATASE TYPE 7"/>
    <property type="match status" value="1"/>
</dbReference>
<evidence type="ECO:0000259" key="2">
    <source>
        <dbReference type="Pfam" id="PF00149"/>
    </source>
</evidence>
<evidence type="ECO:0000313" key="5">
    <source>
        <dbReference type="Proteomes" id="UP001589619"/>
    </source>
</evidence>
<dbReference type="SUPFAM" id="SSF56300">
    <property type="entry name" value="Metallo-dependent phosphatases"/>
    <property type="match status" value="1"/>
</dbReference>
<sequence>MVGGLVGVNVWKRKQPTSASPKSLVTTIKGDARTTRAFAWYSDSPQADAIVQVAKGAGNGSFEGSNVLVVKGTSRAIRTGGGREQGAHQVEVTGLSPGTTYTYRVGSGEGGAWSEPASFTTEEADASRFTFINVTDSQGETEGDFALWGATLDRAFATYPDARFIVHNGDLTENPQDEKAWDAFFRQARRYLTSIPLMPVTGNHDEEGGKADRFVSHFNVPDNGAEGSIPGTTYSFDYGTAHVVVLNTESNLKAQTKWLRDDLARTGKPWKIIALHRGPYGGNRNEKVEEWTSVFDEFAVDLVLQGHNHEYSRSYPLRGGSIAGDGVRPVRGREGTVYVVANTAGPKFNKKKEDLFYHKVHVQNGKQVFAAITIDGGTLTYRAYEADGNKLDEFVIVH</sequence>
<accession>A0ABV5W3G9</accession>